<comment type="caution">
    <text evidence="2">The sequence shown here is derived from an EMBL/GenBank/DDBJ whole genome shotgun (WGS) entry which is preliminary data.</text>
</comment>
<protein>
    <submittedName>
        <fullName evidence="2">Uncharacterized protein</fullName>
    </submittedName>
</protein>
<dbReference type="CDD" id="cd13426">
    <property type="entry name" value="Peptidase_G1"/>
    <property type="match status" value="1"/>
</dbReference>
<dbReference type="PRINTS" id="PR00977">
    <property type="entry name" value="SCYTLDPTASE"/>
</dbReference>
<organism evidence="2 3">
    <name type="scientific">Zasmidium cellare</name>
    <name type="common">Wine cellar mold</name>
    <name type="synonym">Racodium cellare</name>
    <dbReference type="NCBI Taxonomy" id="395010"/>
    <lineage>
        <taxon>Eukaryota</taxon>
        <taxon>Fungi</taxon>
        <taxon>Dikarya</taxon>
        <taxon>Ascomycota</taxon>
        <taxon>Pezizomycotina</taxon>
        <taxon>Dothideomycetes</taxon>
        <taxon>Dothideomycetidae</taxon>
        <taxon>Mycosphaerellales</taxon>
        <taxon>Mycosphaerellaceae</taxon>
        <taxon>Zasmidium</taxon>
    </lineage>
</organism>
<accession>A0ABR0E6T2</accession>
<dbReference type="InterPro" id="IPR038656">
    <property type="entry name" value="Peptidase_G1_sf"/>
</dbReference>
<dbReference type="Proteomes" id="UP001305779">
    <property type="component" value="Unassembled WGS sequence"/>
</dbReference>
<dbReference type="Gene3D" id="2.60.120.700">
    <property type="entry name" value="Peptidase G1"/>
    <property type="match status" value="1"/>
</dbReference>
<dbReference type="PANTHER" id="PTHR37536:SF1">
    <property type="entry name" value="ASPERGILLOPEPSIN, PUTAITVE (AFU_ORTHOLOGUE AFUA_7G01200)"/>
    <property type="match status" value="1"/>
</dbReference>
<evidence type="ECO:0000313" key="3">
    <source>
        <dbReference type="Proteomes" id="UP001305779"/>
    </source>
</evidence>
<feature type="signal peptide" evidence="1">
    <location>
        <begin position="1"/>
        <end position="19"/>
    </location>
</feature>
<keyword evidence="3" id="KW-1185">Reference proteome</keyword>
<dbReference type="InterPro" id="IPR000250">
    <property type="entry name" value="Peptidase_G1"/>
</dbReference>
<reference evidence="2 3" key="1">
    <citation type="journal article" date="2023" name="G3 (Bethesda)">
        <title>A chromosome-level genome assembly of Zasmidium syzygii isolated from banana leaves.</title>
        <authorList>
            <person name="van Westerhoven A.C."/>
            <person name="Mehrabi R."/>
            <person name="Talebi R."/>
            <person name="Steentjes M.B.F."/>
            <person name="Corcolon B."/>
            <person name="Chong P.A."/>
            <person name="Kema G.H.J."/>
            <person name="Seidl M.F."/>
        </authorList>
    </citation>
    <scope>NUCLEOTIDE SEQUENCE [LARGE SCALE GENOMIC DNA]</scope>
    <source>
        <strain evidence="2 3">P124</strain>
    </source>
</reference>
<dbReference type="SUPFAM" id="SSF49899">
    <property type="entry name" value="Concanavalin A-like lectins/glucanases"/>
    <property type="match status" value="1"/>
</dbReference>
<evidence type="ECO:0000256" key="1">
    <source>
        <dbReference type="SAM" id="SignalP"/>
    </source>
</evidence>
<feature type="chain" id="PRO_5047363036" evidence="1">
    <location>
        <begin position="20"/>
        <end position="280"/>
    </location>
</feature>
<dbReference type="InterPro" id="IPR013320">
    <property type="entry name" value="ConA-like_dom_sf"/>
</dbReference>
<dbReference type="Pfam" id="PF01828">
    <property type="entry name" value="Peptidase_A4"/>
    <property type="match status" value="1"/>
</dbReference>
<name>A0ABR0E6T2_ZASCE</name>
<proteinExistence type="predicted"/>
<keyword evidence="1" id="KW-0732">Signal</keyword>
<sequence length="280" mass="29757">MKVTFAATSALLLSGLATAAPFTERRRLAMERRLSNRRTAGQGKTGLPLAVNYTTLDDRIQIQKSKNAQYSSNWAGAVEISTSITQVEGTANFPEVSVPSGGDSNTEYGGSAWVGIDGDTCSSSILQTGVDWVIQGGQAQYAAWYEWLPEYSYNFNITVNPGDEIFMKVVANSNSSGTAYITNNSTGESVSHTFSGETALCEENAEWIVEDFETVDSSGNAELIPFAKFSTVTFEGASYVHGGTTSGIQGASVMDIQQNGTVLTSCSTKGNDGVVCEYAG</sequence>
<gene>
    <name evidence="2" type="ORF">PRZ48_011574</name>
</gene>
<dbReference type="EMBL" id="JAXOVC010000009">
    <property type="protein sequence ID" value="KAK4497124.1"/>
    <property type="molecule type" value="Genomic_DNA"/>
</dbReference>
<evidence type="ECO:0000313" key="2">
    <source>
        <dbReference type="EMBL" id="KAK4497124.1"/>
    </source>
</evidence>
<dbReference type="PANTHER" id="PTHR37536">
    <property type="entry name" value="PUTATIVE (AFU_ORTHOLOGUE AFUA_3G02970)-RELATED"/>
    <property type="match status" value="1"/>
</dbReference>